<proteinExistence type="predicted"/>
<evidence type="ECO:0000313" key="1">
    <source>
        <dbReference type="EMBL" id="EHH17391.1"/>
    </source>
</evidence>
<accession>G7MLI7</accession>
<organism evidence="1">
    <name type="scientific">Macaca mulatta</name>
    <name type="common">Rhesus macaque</name>
    <dbReference type="NCBI Taxonomy" id="9544"/>
    <lineage>
        <taxon>Eukaryota</taxon>
        <taxon>Metazoa</taxon>
        <taxon>Chordata</taxon>
        <taxon>Craniata</taxon>
        <taxon>Vertebrata</taxon>
        <taxon>Euteleostomi</taxon>
        <taxon>Mammalia</taxon>
        <taxon>Eutheria</taxon>
        <taxon>Euarchontoglires</taxon>
        <taxon>Primates</taxon>
        <taxon>Haplorrhini</taxon>
        <taxon>Catarrhini</taxon>
        <taxon>Cercopithecidae</taxon>
        <taxon>Cercopithecinae</taxon>
        <taxon>Macaca</taxon>
    </lineage>
</organism>
<dbReference type="AlphaFoldDB" id="G7MLI7"/>
<feature type="non-terminal residue" evidence="1">
    <location>
        <position position="1"/>
    </location>
</feature>
<reference evidence="1" key="1">
    <citation type="journal article" date="2011" name="Nat. Biotechnol.">
        <title>Genome sequencing and comparison of two nonhuman primate animal models, the cynomolgus and Chinese rhesus macaques.</title>
        <authorList>
            <person name="Yan G."/>
            <person name="Zhang G."/>
            <person name="Fang X."/>
            <person name="Zhang Y."/>
            <person name="Li C."/>
            <person name="Ling F."/>
            <person name="Cooper D.N."/>
            <person name="Li Q."/>
            <person name="Li Y."/>
            <person name="van Gool A.J."/>
            <person name="Du H."/>
            <person name="Chen J."/>
            <person name="Chen R."/>
            <person name="Zhang P."/>
            <person name="Huang Z."/>
            <person name="Thompson J.R."/>
            <person name="Meng Y."/>
            <person name="Bai Y."/>
            <person name="Wang J."/>
            <person name="Zhuo M."/>
            <person name="Wang T."/>
            <person name="Huang Y."/>
            <person name="Wei L."/>
            <person name="Li J."/>
            <person name="Wang Z."/>
            <person name="Hu H."/>
            <person name="Yang P."/>
            <person name="Le L."/>
            <person name="Stenson P.D."/>
            <person name="Li B."/>
            <person name="Liu X."/>
            <person name="Ball E.V."/>
            <person name="An N."/>
            <person name="Huang Q."/>
            <person name="Zhang Y."/>
            <person name="Fan W."/>
            <person name="Zhang X."/>
            <person name="Li Y."/>
            <person name="Wang W."/>
            <person name="Katze M.G."/>
            <person name="Su B."/>
            <person name="Nielsen R."/>
            <person name="Yang H."/>
            <person name="Wang J."/>
            <person name="Wang X."/>
            <person name="Wang J."/>
        </authorList>
    </citation>
    <scope>NUCLEOTIDE SEQUENCE [LARGE SCALE GENOMIC DNA]</scope>
    <source>
        <strain evidence="1">CR-5</strain>
    </source>
</reference>
<protein>
    <submittedName>
        <fullName evidence="1">Uncharacterized protein</fullName>
    </submittedName>
</protein>
<dbReference type="PANTHER" id="PTHR46254">
    <property type="entry name" value="PROTEIN GVQW1-RELATED"/>
    <property type="match status" value="1"/>
</dbReference>
<dbReference type="EMBL" id="CM001255">
    <property type="protein sequence ID" value="EHH17391.1"/>
    <property type="molecule type" value="Genomic_DNA"/>
</dbReference>
<dbReference type="PANTHER" id="PTHR46254:SF3">
    <property type="entry name" value="SECRETED PROTEIN"/>
    <property type="match status" value="1"/>
</dbReference>
<dbReference type="Proteomes" id="UP000013456">
    <property type="component" value="Chromosome 3"/>
</dbReference>
<feature type="non-terminal residue" evidence="1">
    <location>
        <position position="46"/>
    </location>
</feature>
<name>G7MLI7_MACMU</name>
<gene>
    <name evidence="1" type="ORF">EGK_13790</name>
</gene>
<sequence length="46" mass="5047">EMESHPVAQAGVQWCDLGSLQPVPPGFKLFSCLSLPSSWDYKCLPP</sequence>